<dbReference type="PANTHER" id="PTHR45661">
    <property type="entry name" value="SURFACE ANTIGEN"/>
    <property type="match status" value="1"/>
</dbReference>
<dbReference type="EMBL" id="CBEP010000009">
    <property type="protein sequence ID" value="CDC03546.1"/>
    <property type="molecule type" value="Genomic_DNA"/>
</dbReference>
<dbReference type="SMART" id="SM00710">
    <property type="entry name" value="PbH1"/>
    <property type="match status" value="8"/>
</dbReference>
<dbReference type="AlphaFoldDB" id="R6NBG6"/>
<dbReference type="InterPro" id="IPR011050">
    <property type="entry name" value="Pectin_lyase_fold/virulence"/>
</dbReference>
<dbReference type="InterPro" id="IPR006626">
    <property type="entry name" value="PbH1"/>
</dbReference>
<dbReference type="InterPro" id="IPR026906">
    <property type="entry name" value="LRR_5"/>
</dbReference>
<evidence type="ECO:0000256" key="2">
    <source>
        <dbReference type="SAM" id="SignalP"/>
    </source>
</evidence>
<dbReference type="Gene3D" id="2.60.40.1140">
    <property type="entry name" value="Collagen-binding surface protein Cna, B-type domain"/>
    <property type="match status" value="2"/>
</dbReference>
<keyword evidence="2" id="KW-0732">Signal</keyword>
<dbReference type="Pfam" id="PF13306">
    <property type="entry name" value="LRR_5"/>
    <property type="match status" value="2"/>
</dbReference>
<dbReference type="InterPro" id="IPR053139">
    <property type="entry name" value="Surface_bspA-like"/>
</dbReference>
<keyword evidence="1" id="KW-0812">Transmembrane</keyword>
<dbReference type="Proteomes" id="UP000018168">
    <property type="component" value="Unassembled WGS sequence"/>
</dbReference>
<dbReference type="InterPro" id="IPR032675">
    <property type="entry name" value="LRR_dom_sf"/>
</dbReference>
<proteinExistence type="predicted"/>
<accession>R6NBG6</accession>
<feature type="transmembrane region" description="Helical" evidence="1">
    <location>
        <begin position="1191"/>
        <end position="1209"/>
    </location>
</feature>
<protein>
    <recommendedName>
        <fullName evidence="3">CNA-B domain-containing protein</fullName>
    </recommendedName>
</protein>
<sequence>MKMKKRCMSLLLSLLMILSFCSQLAFTAGSAADTGDAAAVIEDIQITVEDVTYTFNLDTESKTACMTDIAESAEAITVTVPKTFEYNGEVYTTTELWWGAFSAERTNITGLILPDTLIDADVAFSKFPNLTELTIPGSVQNFGGSFQSMKNLQTLTFGEGVEEISGNSMVSYCNSLSEVNLPSTLKRITQPGAFSKATALTSISLPEGLVVAEGSLFAGCTALASVELPASMTEIPSSTFSGCTSLQSVTTKGILTSVGFSAFEGCEMLTTIPDLSQVKTVGKSAFDGCSILPGPVNLGNVTEMGGYAFNECKALTGALDLSKLDVIPSHAFTYVSGITSIQFSETLTSIGDWAFVWANVDALAFPETLQTIGTYAFFSASELSGTVKIPDSVTAIGNGAFSGAAVEKFEIGSGVESINANVFADNDALKEIVFDNSQDNVTITGSLPANVTVIYTQQSIPDDVGDKISNEADAPTLQDAVNAAAAAEKGGTVTLEKNIKLDKAVTVPAGQTVTITAEQACQIAGTKTAGDLKNLFVVEKGGSLVIAGQVTLFGRYNTGSIVLNYGALELTGEAVVTGSKITSDRANGTSSSGLGVIDSRGEGAVFTLSGGKIADNALNGSTVSYSGIVRASEGARVEITGGEISENSASAAAALNCSSGVLLHGNASGEMSGGNISGNTGHRGSAVMLWGGDADHRTTFKLSDSGTISGNVCTSVGKVTGSGAVHVESNASFTMTGGSISDNKGVQGAGVCVVDGNLQTAQAEDKTAFIMEGGVISGNKGSTGGGIYSYSNGVELKAGKLTNNTASNMGGGVYSEGNYDYYSTLHLSNALITGNTARQGGGMWFCATGEATVHVTEGAAIFDNTAQDADLQKGAGDDFVFSARPADDYPATLANRMLGGGAVQWYKDGAVYLPSAGVYPTTSDTTPRYGADGADPNPVTVTGYKDCLALKAIPLSDDVKNVAKNEAALIITGNTADKGGGIGSNGGIIIGTDATTSVDVTKVWSGDSEEDRPASITVNLLGNGVVIDTITLTAANNWSHTFEALPTADKNGQAYIYTVSETAVPGYTTRITGDAQTGFTITNTKADRYTSLTVEKVWTLNDGGKAAASVQVELLRDGQRYAIVELNEKNGWCYTWNRLNDKYDWSVAEMDVPEGFTSTVSHQGNQWTITNDDIPVEETDVPQTGDSSHPLMWIMLAFLSGGGVLTLTLKGKRKMNQ</sequence>
<gene>
    <name evidence="4" type="ORF">BN578_01548</name>
</gene>
<dbReference type="InterPro" id="IPR008454">
    <property type="entry name" value="Collagen-bd_Cna-like_B-typ_dom"/>
</dbReference>
<evidence type="ECO:0000313" key="5">
    <source>
        <dbReference type="Proteomes" id="UP000018168"/>
    </source>
</evidence>
<dbReference type="CDD" id="cd00222">
    <property type="entry name" value="CollagenBindB"/>
    <property type="match status" value="2"/>
</dbReference>
<dbReference type="Gene3D" id="3.80.10.10">
    <property type="entry name" value="Ribonuclease Inhibitor"/>
    <property type="match status" value="3"/>
</dbReference>
<evidence type="ECO:0000256" key="1">
    <source>
        <dbReference type="SAM" id="Phobius"/>
    </source>
</evidence>
<keyword evidence="1" id="KW-1133">Transmembrane helix</keyword>
<dbReference type="SUPFAM" id="SSF49478">
    <property type="entry name" value="Cna protein B-type domain"/>
    <property type="match status" value="2"/>
</dbReference>
<feature type="signal peptide" evidence="2">
    <location>
        <begin position="1"/>
        <end position="27"/>
    </location>
</feature>
<keyword evidence="1" id="KW-0472">Membrane</keyword>
<dbReference type="SUPFAM" id="SSF51126">
    <property type="entry name" value="Pectin lyase-like"/>
    <property type="match status" value="1"/>
</dbReference>
<evidence type="ECO:0000313" key="4">
    <source>
        <dbReference type="EMBL" id="CDC03546.1"/>
    </source>
</evidence>
<reference evidence="4" key="1">
    <citation type="submission" date="2012-11" db="EMBL/GenBank/DDBJ databases">
        <title>Dependencies among metagenomic species, viruses, plasmids and units of genetic variation.</title>
        <authorList>
            <person name="Nielsen H.B."/>
            <person name="Almeida M."/>
            <person name="Juncker A.S."/>
            <person name="Rasmussen S."/>
            <person name="Li J."/>
            <person name="Sunagawa S."/>
            <person name="Plichta D."/>
            <person name="Gautier L."/>
            <person name="Le Chatelier E."/>
            <person name="Peletier E."/>
            <person name="Bonde I."/>
            <person name="Nielsen T."/>
            <person name="Manichanh C."/>
            <person name="Arumugam M."/>
            <person name="Batto J."/>
            <person name="Santos M.B.Q.D."/>
            <person name="Blom N."/>
            <person name="Borruel N."/>
            <person name="Burgdorf K.S."/>
            <person name="Boumezbeur F."/>
            <person name="Casellas F."/>
            <person name="Dore J."/>
            <person name="Guarner F."/>
            <person name="Hansen T."/>
            <person name="Hildebrand F."/>
            <person name="Kaas R.S."/>
            <person name="Kennedy S."/>
            <person name="Kristiansen K."/>
            <person name="Kultima J.R."/>
            <person name="Leonard P."/>
            <person name="Levenez F."/>
            <person name="Lund O."/>
            <person name="Moumen B."/>
            <person name="Le Paslier D."/>
            <person name="Pons N."/>
            <person name="Pedersen O."/>
            <person name="Prifti E."/>
            <person name="Qin J."/>
            <person name="Raes J."/>
            <person name="Tap J."/>
            <person name="Tims S."/>
            <person name="Ussery D.W."/>
            <person name="Yamada T."/>
            <person name="MetaHit consortium"/>
            <person name="Renault P."/>
            <person name="Sicheritz-Ponten T."/>
            <person name="Bork P."/>
            <person name="Wang J."/>
            <person name="Brunak S."/>
            <person name="Ehrlich S.D."/>
        </authorList>
    </citation>
    <scope>NUCLEOTIDE SEQUENCE [LARGE SCALE GENOMIC DNA]</scope>
</reference>
<feature type="domain" description="CNA-B" evidence="3">
    <location>
        <begin position="998"/>
        <end position="1084"/>
    </location>
</feature>
<feature type="domain" description="CNA-B" evidence="3">
    <location>
        <begin position="1093"/>
        <end position="1171"/>
    </location>
</feature>
<name>R6NBG6_9FIRM</name>
<feature type="chain" id="PRO_5039245568" description="CNA-B domain-containing protein" evidence="2">
    <location>
        <begin position="28"/>
        <end position="1217"/>
    </location>
</feature>
<organism evidence="4 5">
    <name type="scientific">[Clostridium] leptum CAG:27</name>
    <dbReference type="NCBI Taxonomy" id="1263068"/>
    <lineage>
        <taxon>Bacteria</taxon>
        <taxon>Bacillati</taxon>
        <taxon>Bacillota</taxon>
        <taxon>Clostridia</taxon>
        <taxon>Eubacteriales</taxon>
        <taxon>Oscillospiraceae</taxon>
        <taxon>Oscillospiraceae incertae sedis</taxon>
    </lineage>
</organism>
<dbReference type="SUPFAM" id="SSF52058">
    <property type="entry name" value="L domain-like"/>
    <property type="match status" value="1"/>
</dbReference>
<dbReference type="PANTHER" id="PTHR45661:SF3">
    <property type="entry name" value="IG-LIKE DOMAIN-CONTAINING PROTEIN"/>
    <property type="match status" value="1"/>
</dbReference>
<evidence type="ECO:0000259" key="3">
    <source>
        <dbReference type="Pfam" id="PF05738"/>
    </source>
</evidence>
<comment type="caution">
    <text evidence="4">The sequence shown here is derived from an EMBL/GenBank/DDBJ whole genome shotgun (WGS) entry which is preliminary data.</text>
</comment>
<dbReference type="Pfam" id="PF05738">
    <property type="entry name" value="Cna_B"/>
    <property type="match status" value="2"/>
</dbReference>